<accession>A0A0E9VE11</accession>
<protein>
    <submittedName>
        <fullName evidence="1">Uncharacterized protein</fullName>
    </submittedName>
</protein>
<reference evidence="1" key="2">
    <citation type="journal article" date="2015" name="Fish Shellfish Immunol.">
        <title>Early steps in the European eel (Anguilla anguilla)-Vibrio vulnificus interaction in the gills: Role of the RtxA13 toxin.</title>
        <authorList>
            <person name="Callol A."/>
            <person name="Pajuelo D."/>
            <person name="Ebbesson L."/>
            <person name="Teles M."/>
            <person name="MacKenzie S."/>
            <person name="Amaro C."/>
        </authorList>
    </citation>
    <scope>NUCLEOTIDE SEQUENCE</scope>
</reference>
<organism evidence="1">
    <name type="scientific">Anguilla anguilla</name>
    <name type="common">European freshwater eel</name>
    <name type="synonym">Muraena anguilla</name>
    <dbReference type="NCBI Taxonomy" id="7936"/>
    <lineage>
        <taxon>Eukaryota</taxon>
        <taxon>Metazoa</taxon>
        <taxon>Chordata</taxon>
        <taxon>Craniata</taxon>
        <taxon>Vertebrata</taxon>
        <taxon>Euteleostomi</taxon>
        <taxon>Actinopterygii</taxon>
        <taxon>Neopterygii</taxon>
        <taxon>Teleostei</taxon>
        <taxon>Anguilliformes</taxon>
        <taxon>Anguillidae</taxon>
        <taxon>Anguilla</taxon>
    </lineage>
</organism>
<sequence length="31" mass="3574">MLKGLTISFCLITLLLRLVKMHMHSQSDIKC</sequence>
<dbReference type="AlphaFoldDB" id="A0A0E9VE11"/>
<dbReference type="EMBL" id="GBXM01032346">
    <property type="protein sequence ID" value="JAH76231.1"/>
    <property type="molecule type" value="Transcribed_RNA"/>
</dbReference>
<reference evidence="1" key="1">
    <citation type="submission" date="2014-11" db="EMBL/GenBank/DDBJ databases">
        <authorList>
            <person name="Amaro Gonzalez C."/>
        </authorList>
    </citation>
    <scope>NUCLEOTIDE SEQUENCE</scope>
</reference>
<proteinExistence type="predicted"/>
<dbReference type="EMBL" id="GBXM01030261">
    <property type="protein sequence ID" value="JAH78316.1"/>
    <property type="molecule type" value="Transcribed_RNA"/>
</dbReference>
<name>A0A0E9VE11_ANGAN</name>
<evidence type="ECO:0000313" key="1">
    <source>
        <dbReference type="EMBL" id="JAH76231.1"/>
    </source>
</evidence>